<sequence>MLTLSNIYQYPVKSMRGNALTHSRLDEMGVAGDRVWLLAEPDGTFITARSFPELLRWQVQIEADGTLHLLAPDGDSRRIAPSALAVGQNVRVWKDRFSAQGGDSETDAWLSHKLARPVRLHYIGGVSQRLLQGQTPLSFADGAPLLLTHTASLDALNRELGESFSMNRFRANLVVAGGEAFAEESWQRIRICSVVLRHYKPCTRCVLTTICPDTLAKHPAQQPLSWLAKNRRALFGVNLLVEQGGMVSVGDNVEVC</sequence>
<dbReference type="InterPro" id="IPR011037">
    <property type="entry name" value="Pyrv_Knase-like_insert_dom_sf"/>
</dbReference>
<dbReference type="Pfam" id="PF03473">
    <property type="entry name" value="MOSC"/>
    <property type="match status" value="1"/>
</dbReference>
<protein>
    <submittedName>
        <fullName evidence="2">MOSC domain-containing protein</fullName>
    </submittedName>
</protein>
<evidence type="ECO:0000313" key="3">
    <source>
        <dbReference type="Proteomes" id="UP000269923"/>
    </source>
</evidence>
<dbReference type="PANTHER" id="PTHR14237:SF19">
    <property type="entry name" value="MITOCHONDRIAL AMIDOXIME REDUCING COMPONENT 1"/>
    <property type="match status" value="1"/>
</dbReference>
<gene>
    <name evidence="2" type="ORF">EII21_07355</name>
</gene>
<keyword evidence="3" id="KW-1185">Reference proteome</keyword>
<dbReference type="RefSeq" id="WP_124795204.1">
    <property type="nucleotide sequence ID" value="NZ_RQYC01000010.1"/>
</dbReference>
<dbReference type="SUPFAM" id="SSF141673">
    <property type="entry name" value="MOSC N-terminal domain-like"/>
    <property type="match status" value="1"/>
</dbReference>
<dbReference type="GO" id="GO:0030170">
    <property type="term" value="F:pyridoxal phosphate binding"/>
    <property type="evidence" value="ECO:0007669"/>
    <property type="project" value="InterPro"/>
</dbReference>
<accession>A0A3P2A4E7</accession>
<organism evidence="2 3">
    <name type="scientific">Conchiformibius steedae</name>
    <dbReference type="NCBI Taxonomy" id="153493"/>
    <lineage>
        <taxon>Bacteria</taxon>
        <taxon>Pseudomonadati</taxon>
        <taxon>Pseudomonadota</taxon>
        <taxon>Betaproteobacteria</taxon>
        <taxon>Neisseriales</taxon>
        <taxon>Neisseriaceae</taxon>
        <taxon>Conchiformibius</taxon>
    </lineage>
</organism>
<dbReference type="PROSITE" id="PS51340">
    <property type="entry name" value="MOSC"/>
    <property type="match status" value="1"/>
</dbReference>
<dbReference type="Gene3D" id="2.40.33.20">
    <property type="entry name" value="PK beta-barrel domain-like"/>
    <property type="match status" value="1"/>
</dbReference>
<comment type="caution">
    <text evidence="2">The sequence shown here is derived from an EMBL/GenBank/DDBJ whole genome shotgun (WGS) entry which is preliminary data.</text>
</comment>
<name>A0A3P2A4E7_9NEIS</name>
<dbReference type="GO" id="GO:0030151">
    <property type="term" value="F:molybdenum ion binding"/>
    <property type="evidence" value="ECO:0007669"/>
    <property type="project" value="InterPro"/>
</dbReference>
<dbReference type="SUPFAM" id="SSF50800">
    <property type="entry name" value="PK beta-barrel domain-like"/>
    <property type="match status" value="1"/>
</dbReference>
<dbReference type="InterPro" id="IPR005302">
    <property type="entry name" value="MoCF_Sase_C"/>
</dbReference>
<dbReference type="STRING" id="1121352.GCA_000620925_00082"/>
<proteinExistence type="predicted"/>
<dbReference type="InterPro" id="IPR005303">
    <property type="entry name" value="MOCOS_middle"/>
</dbReference>
<evidence type="ECO:0000259" key="1">
    <source>
        <dbReference type="PROSITE" id="PS51340"/>
    </source>
</evidence>
<dbReference type="AlphaFoldDB" id="A0A3P2A4E7"/>
<dbReference type="Pfam" id="PF03476">
    <property type="entry name" value="MOSC_N"/>
    <property type="match status" value="1"/>
</dbReference>
<evidence type="ECO:0000313" key="2">
    <source>
        <dbReference type="EMBL" id="RRD89845.1"/>
    </source>
</evidence>
<dbReference type="Proteomes" id="UP000269923">
    <property type="component" value="Unassembled WGS sequence"/>
</dbReference>
<dbReference type="PANTHER" id="PTHR14237">
    <property type="entry name" value="MOLYBDOPTERIN COFACTOR SULFURASE MOSC"/>
    <property type="match status" value="1"/>
</dbReference>
<feature type="domain" description="MOSC" evidence="1">
    <location>
        <begin position="115"/>
        <end position="256"/>
    </location>
</feature>
<dbReference type="GO" id="GO:0003824">
    <property type="term" value="F:catalytic activity"/>
    <property type="evidence" value="ECO:0007669"/>
    <property type="project" value="InterPro"/>
</dbReference>
<dbReference type="EMBL" id="RQYC01000010">
    <property type="protein sequence ID" value="RRD89845.1"/>
    <property type="molecule type" value="Genomic_DNA"/>
</dbReference>
<reference evidence="2 3" key="1">
    <citation type="submission" date="2018-11" db="EMBL/GenBank/DDBJ databases">
        <title>Genomes From Bacteria Associated with the Canine Oral Cavity: a Test Case for Automated Genome-Based Taxonomic Assignment.</title>
        <authorList>
            <person name="Coil D.A."/>
            <person name="Jospin G."/>
            <person name="Darling A.E."/>
            <person name="Wallis C."/>
            <person name="Davis I.J."/>
            <person name="Harris S."/>
            <person name="Eisen J.A."/>
            <person name="Holcombe L.J."/>
            <person name="O'Flynn C."/>
        </authorList>
    </citation>
    <scope>NUCLEOTIDE SEQUENCE [LARGE SCALE GENOMIC DNA]</scope>
    <source>
        <strain evidence="2 3">COT-280</strain>
    </source>
</reference>
<dbReference type="OrthoDB" id="581532at2"/>